<dbReference type="Proteomes" id="UP000533598">
    <property type="component" value="Unassembled WGS sequence"/>
</dbReference>
<dbReference type="AlphaFoldDB" id="A0A7W7CIN8"/>
<dbReference type="RefSeq" id="WP_185008713.1">
    <property type="nucleotide sequence ID" value="NZ_BAAAUI010000084.1"/>
</dbReference>
<reference evidence="1 2" key="1">
    <citation type="submission" date="2020-08" db="EMBL/GenBank/DDBJ databases">
        <title>Sequencing the genomes of 1000 actinobacteria strains.</title>
        <authorList>
            <person name="Klenk H.-P."/>
        </authorList>
    </citation>
    <scope>NUCLEOTIDE SEQUENCE [LARGE SCALE GENOMIC DNA]</scope>
    <source>
        <strain evidence="1 2">DSM 44230</strain>
    </source>
</reference>
<sequence>MTSTVNSIGLAEVRRLCSEHDELNRDALTALAPIAADGHRAHLVLYIAAHAADWRAGRGKPPGFVTFSKHTKDLDWDLAEQAADDPVQRAELHLLRKAGDYATAHLVQLAEPLIGLVTRQLTRPMANRTTVVDLGDLRNVGRAAVAQGIWAYDPDRSSGPHYLRQWIEEHIRRELAPAQYQVSLPTRAYLKFQRISAIRSTLAEQHGQEPADTELLAHPDANFTQCDLDNERATRPRRCRTGLGLNLHTGDGVPAISEAAPLATHDRTDPEPDDPETQVLNTLAESPTTSVVGWRAAAQILQLGAQQSEILAQRFGLPPHDSLNDAGRSEQSIATRMDLEQATIHVVLLEIQHQLAAPGGRLHHVLNQLPADAVEELDLVNFKQALGDFPTDARPPGPMPRVLTMSLPIDLPVPRAEDQHDKQVLVVRYLCWHCGWTGRETAWQRRFVLPQLLCPDCSRIADVE</sequence>
<comment type="caution">
    <text evidence="1">The sequence shown here is derived from an EMBL/GenBank/DDBJ whole genome shotgun (WGS) entry which is preliminary data.</text>
</comment>
<evidence type="ECO:0000313" key="1">
    <source>
        <dbReference type="EMBL" id="MBB4681840.1"/>
    </source>
</evidence>
<keyword evidence="2" id="KW-1185">Reference proteome</keyword>
<organism evidence="1 2">
    <name type="scientific">Crossiella cryophila</name>
    <dbReference type="NCBI Taxonomy" id="43355"/>
    <lineage>
        <taxon>Bacteria</taxon>
        <taxon>Bacillati</taxon>
        <taxon>Actinomycetota</taxon>
        <taxon>Actinomycetes</taxon>
        <taxon>Pseudonocardiales</taxon>
        <taxon>Pseudonocardiaceae</taxon>
        <taxon>Crossiella</taxon>
    </lineage>
</organism>
<protein>
    <submittedName>
        <fullName evidence="1">Uncharacterized protein</fullName>
    </submittedName>
</protein>
<gene>
    <name evidence="1" type="ORF">HNR67_007958</name>
</gene>
<evidence type="ECO:0000313" key="2">
    <source>
        <dbReference type="Proteomes" id="UP000533598"/>
    </source>
</evidence>
<accession>A0A7W7CIN8</accession>
<name>A0A7W7CIN8_9PSEU</name>
<proteinExistence type="predicted"/>
<dbReference type="EMBL" id="JACHMH010000001">
    <property type="protein sequence ID" value="MBB4681840.1"/>
    <property type="molecule type" value="Genomic_DNA"/>
</dbReference>